<dbReference type="Gene3D" id="3.50.30.60">
    <property type="entry name" value="LD-carboxypeptidase A C-terminal domain-like"/>
    <property type="match status" value="1"/>
</dbReference>
<dbReference type="PANTHER" id="PTHR30237:SF2">
    <property type="entry name" value="MUREIN TETRAPEPTIDE CARBOXYPEPTIDASE"/>
    <property type="match status" value="1"/>
</dbReference>
<dbReference type="GO" id="GO:0008236">
    <property type="term" value="F:serine-type peptidase activity"/>
    <property type="evidence" value="ECO:0007669"/>
    <property type="project" value="UniProtKB-KW"/>
</dbReference>
<name>A0A645GMJ3_9ZZZZ</name>
<feature type="domain" description="LD-carboxypeptidase C-terminal" evidence="4">
    <location>
        <begin position="2"/>
        <end position="82"/>
    </location>
</feature>
<dbReference type="GO" id="GO:0004180">
    <property type="term" value="F:carboxypeptidase activity"/>
    <property type="evidence" value="ECO:0007669"/>
    <property type="project" value="UniProtKB-KW"/>
</dbReference>
<dbReference type="SUPFAM" id="SSF141986">
    <property type="entry name" value="LD-carboxypeptidase A C-terminal domain-like"/>
    <property type="match status" value="1"/>
</dbReference>
<dbReference type="EMBL" id="VSSQ01074237">
    <property type="protein sequence ID" value="MPN25164.1"/>
    <property type="molecule type" value="Genomic_DNA"/>
</dbReference>
<dbReference type="AlphaFoldDB" id="A0A645GMJ3"/>
<evidence type="ECO:0000256" key="2">
    <source>
        <dbReference type="ARBA" id="ARBA00022670"/>
    </source>
</evidence>
<keyword evidence="3" id="KW-0720">Serine protease</keyword>
<evidence type="ECO:0000256" key="3">
    <source>
        <dbReference type="ARBA" id="ARBA00022825"/>
    </source>
</evidence>
<reference evidence="5" key="1">
    <citation type="submission" date="2019-08" db="EMBL/GenBank/DDBJ databases">
        <authorList>
            <person name="Kucharzyk K."/>
            <person name="Murdoch R.W."/>
            <person name="Higgins S."/>
            <person name="Loffler F."/>
        </authorList>
    </citation>
    <scope>NUCLEOTIDE SEQUENCE</scope>
</reference>
<protein>
    <recommendedName>
        <fullName evidence="4">LD-carboxypeptidase C-terminal domain-containing protein</fullName>
    </recommendedName>
</protein>
<evidence type="ECO:0000256" key="1">
    <source>
        <dbReference type="ARBA" id="ARBA00022645"/>
    </source>
</evidence>
<keyword evidence="1" id="KW-0121">Carboxypeptidase</keyword>
<dbReference type="InterPro" id="IPR027461">
    <property type="entry name" value="Carboxypeptidase_A_C_sf"/>
</dbReference>
<proteinExistence type="predicted"/>
<keyword evidence="2" id="KW-0645">Protease</keyword>
<dbReference type="InterPro" id="IPR003507">
    <property type="entry name" value="S66_fam"/>
</dbReference>
<comment type="caution">
    <text evidence="5">The sequence shown here is derived from an EMBL/GenBank/DDBJ whole genome shotgun (WGS) entry which is preliminary data.</text>
</comment>
<evidence type="ECO:0000259" key="4">
    <source>
        <dbReference type="Pfam" id="PF17676"/>
    </source>
</evidence>
<accession>A0A645GMJ3</accession>
<evidence type="ECO:0000313" key="5">
    <source>
        <dbReference type="EMBL" id="MPN25164.1"/>
    </source>
</evidence>
<organism evidence="5">
    <name type="scientific">bioreactor metagenome</name>
    <dbReference type="NCBI Taxonomy" id="1076179"/>
    <lineage>
        <taxon>unclassified sequences</taxon>
        <taxon>metagenomes</taxon>
        <taxon>ecological metagenomes</taxon>
    </lineage>
</organism>
<dbReference type="InterPro" id="IPR040921">
    <property type="entry name" value="Peptidase_S66C"/>
</dbReference>
<dbReference type="GO" id="GO:0006508">
    <property type="term" value="P:proteolysis"/>
    <property type="evidence" value="ECO:0007669"/>
    <property type="project" value="UniProtKB-KW"/>
</dbReference>
<dbReference type="PANTHER" id="PTHR30237">
    <property type="entry name" value="MURAMOYLTETRAPEPTIDE CARBOXYPEPTIDASE"/>
    <property type="match status" value="1"/>
</dbReference>
<gene>
    <name evidence="5" type="ORF">SDC9_172571</name>
</gene>
<sequence length="96" mass="10496">MILEDIAEPVRKLDRALTQLRLNGVFRGCAAVIFANFRKCTPSEEIQPLAGRLAEENSIPVYSGLAFGHCARSLSFLCGEDVLLSGGVLKVRFPEC</sequence>
<keyword evidence="3" id="KW-0378">Hydrolase</keyword>
<dbReference type="Pfam" id="PF17676">
    <property type="entry name" value="Peptidase_S66C"/>
    <property type="match status" value="1"/>
</dbReference>